<dbReference type="InterPro" id="IPR019500">
    <property type="entry name" value="Pep_S46"/>
</dbReference>
<name>W1YJL4_9ZZZZ</name>
<dbReference type="EMBL" id="AZMM01003349">
    <property type="protein sequence ID" value="ETJ42677.1"/>
    <property type="molecule type" value="Genomic_DNA"/>
</dbReference>
<dbReference type="SUPFAM" id="SSF50494">
    <property type="entry name" value="Trypsin-like serine proteases"/>
    <property type="match status" value="1"/>
</dbReference>
<evidence type="ECO:0008006" key="2">
    <source>
        <dbReference type="Google" id="ProtNLM"/>
    </source>
</evidence>
<dbReference type="Pfam" id="PF10459">
    <property type="entry name" value="Peptidase_S46"/>
    <property type="match status" value="1"/>
</dbReference>
<dbReference type="AlphaFoldDB" id="W1YJL4"/>
<dbReference type="Gene3D" id="2.40.10.10">
    <property type="entry name" value="Trypsin-like serine proteases"/>
    <property type="match status" value="1"/>
</dbReference>
<accession>W1YJL4</accession>
<evidence type="ECO:0000313" key="1">
    <source>
        <dbReference type="EMBL" id="ETJ42677.1"/>
    </source>
</evidence>
<protein>
    <recommendedName>
        <fullName evidence="2">Serine protease</fullName>
    </recommendedName>
</protein>
<dbReference type="InterPro" id="IPR009003">
    <property type="entry name" value="Peptidase_S1_PA"/>
</dbReference>
<proteinExistence type="predicted"/>
<comment type="caution">
    <text evidence="1">The sequence shown here is derived from an EMBL/GenBank/DDBJ whole genome shotgun (WGS) entry which is preliminary data.</text>
</comment>
<organism evidence="1">
    <name type="scientific">human gut metagenome</name>
    <dbReference type="NCBI Taxonomy" id="408170"/>
    <lineage>
        <taxon>unclassified sequences</taxon>
        <taxon>metagenomes</taxon>
        <taxon>organismal metagenomes</taxon>
    </lineage>
</organism>
<dbReference type="GO" id="GO:0070009">
    <property type="term" value="F:serine-type aminopeptidase activity"/>
    <property type="evidence" value="ECO:0007669"/>
    <property type="project" value="InterPro"/>
</dbReference>
<reference evidence="1" key="1">
    <citation type="submission" date="2013-12" db="EMBL/GenBank/DDBJ databases">
        <title>A Varibaculum cambriense genome reconstructed from a premature infant gut community with otherwise low bacterial novelty that shifts toward anaerobic metabolism during the third week of life.</title>
        <authorList>
            <person name="Brown C.T."/>
            <person name="Sharon I."/>
            <person name="Thomas B.C."/>
            <person name="Castelle C.J."/>
            <person name="Morowitz M.J."/>
            <person name="Banfield J.F."/>
        </authorList>
    </citation>
    <scope>NUCLEOTIDE SEQUENCE</scope>
</reference>
<gene>
    <name evidence="1" type="ORF">Q604_UNBC03349G0004</name>
</gene>
<dbReference type="GO" id="GO:0008239">
    <property type="term" value="F:dipeptidyl-peptidase activity"/>
    <property type="evidence" value="ECO:0007669"/>
    <property type="project" value="InterPro"/>
</dbReference>
<sequence length="114" mass="12912">MQQNHIKSLKYNDKISVAGYAKTKYFESRFPELTKIKYPQLFKTDGFYLNKAKTTEPQFYINAILRKGNSGSPIINSNVELIGTFVNGFNNSGASSFEYNVEEMGYGVALTDRC</sequence>
<dbReference type="InterPro" id="IPR043504">
    <property type="entry name" value="Peptidase_S1_PA_chymotrypsin"/>
</dbReference>